<organism evidence="2 3">
    <name type="scientific">Vibrio natriegens NBRC 15636 = ATCC 14048 = DSM 759</name>
    <dbReference type="NCBI Taxonomy" id="1219067"/>
    <lineage>
        <taxon>Bacteria</taxon>
        <taxon>Pseudomonadati</taxon>
        <taxon>Pseudomonadota</taxon>
        <taxon>Gammaproteobacteria</taxon>
        <taxon>Vibrionales</taxon>
        <taxon>Vibrionaceae</taxon>
        <taxon>Vibrio</taxon>
    </lineage>
</organism>
<name>A0AAN0Y1L3_VIBNA</name>
<proteinExistence type="predicted"/>
<dbReference type="GeneID" id="70912547"/>
<feature type="compositionally biased region" description="Basic residues" evidence="1">
    <location>
        <begin position="8"/>
        <end position="25"/>
    </location>
</feature>
<feature type="region of interest" description="Disordered" evidence="1">
    <location>
        <begin position="1"/>
        <end position="28"/>
    </location>
</feature>
<protein>
    <submittedName>
        <fullName evidence="2">Uncharacterized protein</fullName>
    </submittedName>
</protein>
<dbReference type="KEGG" id="vna:PN96_07055"/>
<dbReference type="AlphaFoldDB" id="A0AAN0Y1L3"/>
<sequence>MTPEERKRKQNAKRAQRCRDKRKANNNHDLRVSLNPQEQAKLEKICQFFAYPAEPYTQEEALQSLIHRVYSEIPVIEAQLGKCSKCGEQLPEGCAKLSEGGLFKGDATCWHTANRIRIYQPTEKYNESRPSGS</sequence>
<dbReference type="Proteomes" id="UP000092741">
    <property type="component" value="Chromosome 1"/>
</dbReference>
<reference evidence="2 3" key="1">
    <citation type="submission" date="2016-07" db="EMBL/GenBank/DDBJ databases">
        <title>Developing Vibrio natriegens as a novel, fast-growing host for biotechnology.</title>
        <authorList>
            <person name="Weinstock M.T."/>
            <person name="Hesek E.D."/>
            <person name="Wilson C.M."/>
            <person name="Gibson D.G."/>
        </authorList>
    </citation>
    <scope>NUCLEOTIDE SEQUENCE [LARGE SCALE GENOMIC DNA]</scope>
    <source>
        <strain evidence="2 3">ATCC 14048</strain>
    </source>
</reference>
<keyword evidence="3" id="KW-1185">Reference proteome</keyword>
<accession>A0AAN0Y1L3</accession>
<evidence type="ECO:0000313" key="2">
    <source>
        <dbReference type="EMBL" id="ANQ12387.1"/>
    </source>
</evidence>
<evidence type="ECO:0000313" key="3">
    <source>
        <dbReference type="Proteomes" id="UP000092741"/>
    </source>
</evidence>
<dbReference type="EMBL" id="CP016345">
    <property type="protein sequence ID" value="ANQ12387.1"/>
    <property type="molecule type" value="Genomic_DNA"/>
</dbReference>
<dbReference type="RefSeq" id="WP_020333056.1">
    <property type="nucleotide sequence ID" value="NZ_ATFJ01000002.1"/>
</dbReference>
<gene>
    <name evidence="2" type="ORF">BA890_06295</name>
</gene>
<evidence type="ECO:0000256" key="1">
    <source>
        <dbReference type="SAM" id="MobiDB-lite"/>
    </source>
</evidence>